<keyword evidence="2" id="KW-1185">Reference proteome</keyword>
<dbReference type="HOGENOM" id="CLU_3238981_0_0_10"/>
<protein>
    <submittedName>
        <fullName evidence="1">Uncharacterized protein</fullName>
    </submittedName>
</protein>
<gene>
    <name evidence="1" type="ordered locus">RB2501_01056</name>
</gene>
<name>A4CP04_ROBBH</name>
<dbReference type="AlphaFoldDB" id="A4CP04"/>
<organism evidence="1 2">
    <name type="scientific">Robiginitalea biformata (strain ATCC BAA-864 / DSM 15991 / KCTC 12146 / HTCC2501)</name>
    <dbReference type="NCBI Taxonomy" id="313596"/>
    <lineage>
        <taxon>Bacteria</taxon>
        <taxon>Pseudomonadati</taxon>
        <taxon>Bacteroidota</taxon>
        <taxon>Flavobacteriia</taxon>
        <taxon>Flavobacteriales</taxon>
        <taxon>Flavobacteriaceae</taxon>
        <taxon>Robiginitalea</taxon>
    </lineage>
</organism>
<accession>A4CP04</accession>
<evidence type="ECO:0000313" key="1">
    <source>
        <dbReference type="EMBL" id="EAR14621.1"/>
    </source>
</evidence>
<reference evidence="1 2" key="1">
    <citation type="journal article" date="2009" name="J. Bacteriol.">
        <title>Complete genome sequence of Robiginitalea biformata HTCC2501.</title>
        <authorList>
            <person name="Oh H.M."/>
            <person name="Giovannoni S.J."/>
            <person name="Lee K."/>
            <person name="Ferriera S."/>
            <person name="Johnson J."/>
            <person name="Cho J.C."/>
        </authorList>
    </citation>
    <scope>NUCLEOTIDE SEQUENCE [LARGE SCALE GENOMIC DNA]</scope>
    <source>
        <strain evidence="2">ATCC BAA-864 / HTCC2501 / KCTC 12146</strain>
    </source>
</reference>
<dbReference type="EMBL" id="CP001712">
    <property type="protein sequence ID" value="EAR14621.1"/>
    <property type="molecule type" value="Genomic_DNA"/>
</dbReference>
<evidence type="ECO:0000313" key="2">
    <source>
        <dbReference type="Proteomes" id="UP000009049"/>
    </source>
</evidence>
<dbReference type="Proteomes" id="UP000009049">
    <property type="component" value="Chromosome"/>
</dbReference>
<sequence>MPALYIRLTHLSRFFRFIRTIIPAKYSGYGDTYGNYESTEEAG</sequence>
<dbReference type="KEGG" id="rbi:RB2501_01056"/>
<dbReference type="STRING" id="313596.RB2501_01056"/>
<proteinExistence type="predicted"/>